<name>A0A366DLX3_9HYPH</name>
<comment type="caution">
    <text evidence="1">The sequence shown here is derived from an EMBL/GenBank/DDBJ whole genome shotgun (WGS) entry which is preliminary data.</text>
</comment>
<protein>
    <submittedName>
        <fullName evidence="1">Uncharacterized protein</fullName>
    </submittedName>
</protein>
<proteinExistence type="predicted"/>
<reference evidence="1 2" key="1">
    <citation type="submission" date="2018-06" db="EMBL/GenBank/DDBJ databases">
        <title>Genomic Encyclopedia of Type Strains, Phase IV (KMG-IV): sequencing the most valuable type-strain genomes for metagenomic binning, comparative biology and taxonomic classification.</title>
        <authorList>
            <person name="Goeker M."/>
        </authorList>
    </citation>
    <scope>NUCLEOTIDE SEQUENCE [LARGE SCALE GENOMIC DNA]</scope>
    <source>
        <strain evidence="1 2">DSM 25619</strain>
    </source>
</reference>
<accession>A0A366DLX3</accession>
<dbReference type="RefSeq" id="WP_113946241.1">
    <property type="nucleotide sequence ID" value="NZ_JBHEEG010000005.1"/>
</dbReference>
<keyword evidence="2" id="KW-1185">Reference proteome</keyword>
<dbReference type="AlphaFoldDB" id="A0A366DLX3"/>
<dbReference type="Proteomes" id="UP000252893">
    <property type="component" value="Unassembled WGS sequence"/>
</dbReference>
<organism evidence="1 2">
    <name type="scientific">Pseudochrobactrum asaccharolyticum</name>
    <dbReference type="NCBI Taxonomy" id="354351"/>
    <lineage>
        <taxon>Bacteria</taxon>
        <taxon>Pseudomonadati</taxon>
        <taxon>Pseudomonadota</taxon>
        <taxon>Alphaproteobacteria</taxon>
        <taxon>Hyphomicrobiales</taxon>
        <taxon>Brucellaceae</taxon>
        <taxon>Pseudochrobactrum</taxon>
    </lineage>
</organism>
<evidence type="ECO:0000313" key="2">
    <source>
        <dbReference type="Proteomes" id="UP000252893"/>
    </source>
</evidence>
<dbReference type="EMBL" id="QNRH01000013">
    <property type="protein sequence ID" value="RBO90489.1"/>
    <property type="molecule type" value="Genomic_DNA"/>
</dbReference>
<sequence>MSCKLTLSLGGHIETVEQAVALVEAIVSEVLDDEEGGFISSIELAQSAMRRAIEGNMTLDLIDATHEHGGNFDDIDPLIEKYPSLQKMAHMENESGANTIERTHTVHGELKYTSVDHYAFSGALISVRELKEALATDTPITSIQRLIDTAELQAGGDFPPLTASPAVQVWLKIFAEKAA</sequence>
<gene>
    <name evidence="1" type="ORF">DFR47_11350</name>
</gene>
<evidence type="ECO:0000313" key="1">
    <source>
        <dbReference type="EMBL" id="RBO90489.1"/>
    </source>
</evidence>